<keyword evidence="3" id="KW-0050">Antiport</keyword>
<dbReference type="Proteomes" id="UP001189429">
    <property type="component" value="Unassembled WGS sequence"/>
</dbReference>
<keyword evidence="10" id="KW-1185">Reference proteome</keyword>
<feature type="transmembrane region" description="Helical" evidence="7">
    <location>
        <begin position="80"/>
        <end position="103"/>
    </location>
</feature>
<reference evidence="9" key="1">
    <citation type="submission" date="2023-10" db="EMBL/GenBank/DDBJ databases">
        <authorList>
            <person name="Chen Y."/>
            <person name="Shah S."/>
            <person name="Dougan E. K."/>
            <person name="Thang M."/>
            <person name="Chan C."/>
        </authorList>
    </citation>
    <scope>NUCLEOTIDE SEQUENCE [LARGE SCALE GENOMIC DNA]</scope>
</reference>
<dbReference type="InterPro" id="IPR044880">
    <property type="entry name" value="NCX_ion-bd_dom_sf"/>
</dbReference>
<dbReference type="Gene3D" id="1.20.1420.30">
    <property type="entry name" value="NCX, central ion-binding region"/>
    <property type="match status" value="1"/>
</dbReference>
<proteinExistence type="inferred from homology"/>
<evidence type="ECO:0000256" key="1">
    <source>
        <dbReference type="ARBA" id="ARBA00004141"/>
    </source>
</evidence>
<evidence type="ECO:0000313" key="10">
    <source>
        <dbReference type="Proteomes" id="UP001189429"/>
    </source>
</evidence>
<keyword evidence="5 7" id="KW-1133">Transmembrane helix</keyword>
<dbReference type="Pfam" id="PF01699">
    <property type="entry name" value="Na_Ca_ex"/>
    <property type="match status" value="1"/>
</dbReference>
<comment type="similarity">
    <text evidence="2">Belongs to the Ca(2+):cation antiporter (CaCA) (TC 2.A.19) family. SLC24A subfamily.</text>
</comment>
<dbReference type="InterPro" id="IPR004837">
    <property type="entry name" value="NaCa_Exmemb"/>
</dbReference>
<dbReference type="PANTHER" id="PTHR10846:SF73">
    <property type="entry name" value="SODIUM_CALCIUM EXCHANGER MEMBRANE REGION DOMAIN-CONTAINING PROTEIN"/>
    <property type="match status" value="1"/>
</dbReference>
<accession>A0ABN9T412</accession>
<evidence type="ECO:0000256" key="3">
    <source>
        <dbReference type="ARBA" id="ARBA00022449"/>
    </source>
</evidence>
<feature type="non-terminal residue" evidence="9">
    <location>
        <position position="1"/>
    </location>
</feature>
<keyword evidence="4 7" id="KW-0812">Transmembrane</keyword>
<evidence type="ECO:0000256" key="6">
    <source>
        <dbReference type="ARBA" id="ARBA00023136"/>
    </source>
</evidence>
<organism evidence="9 10">
    <name type="scientific">Prorocentrum cordatum</name>
    <dbReference type="NCBI Taxonomy" id="2364126"/>
    <lineage>
        <taxon>Eukaryota</taxon>
        <taxon>Sar</taxon>
        <taxon>Alveolata</taxon>
        <taxon>Dinophyceae</taxon>
        <taxon>Prorocentrales</taxon>
        <taxon>Prorocentraceae</taxon>
        <taxon>Prorocentrum</taxon>
    </lineage>
</organism>
<evidence type="ECO:0000256" key="5">
    <source>
        <dbReference type="ARBA" id="ARBA00022989"/>
    </source>
</evidence>
<keyword evidence="3" id="KW-0813">Transport</keyword>
<feature type="transmembrane region" description="Helical" evidence="7">
    <location>
        <begin position="115"/>
        <end position="133"/>
    </location>
</feature>
<name>A0ABN9T412_9DINO</name>
<evidence type="ECO:0000256" key="2">
    <source>
        <dbReference type="ARBA" id="ARBA00005364"/>
    </source>
</evidence>
<evidence type="ECO:0000259" key="8">
    <source>
        <dbReference type="Pfam" id="PF01699"/>
    </source>
</evidence>
<dbReference type="PANTHER" id="PTHR10846">
    <property type="entry name" value="SODIUM/POTASSIUM/CALCIUM EXCHANGER"/>
    <property type="match status" value="1"/>
</dbReference>
<comment type="subcellular location">
    <subcellularLocation>
        <location evidence="1">Membrane</location>
        <topology evidence="1">Multi-pass membrane protein</topology>
    </subcellularLocation>
</comment>
<keyword evidence="6 7" id="KW-0472">Membrane</keyword>
<gene>
    <name evidence="9" type="ORF">PCOR1329_LOCUS35303</name>
</gene>
<protein>
    <recommendedName>
        <fullName evidence="8">Sodium/calcium exchanger membrane region domain-containing protein</fullName>
    </recommendedName>
</protein>
<dbReference type="InterPro" id="IPR004481">
    <property type="entry name" value="K/Na/Ca-exchanger"/>
</dbReference>
<dbReference type="EMBL" id="CAUYUJ010014314">
    <property type="protein sequence ID" value="CAK0839676.1"/>
    <property type="molecule type" value="Genomic_DNA"/>
</dbReference>
<feature type="domain" description="Sodium/calcium exchanger membrane region" evidence="8">
    <location>
        <begin position="72"/>
        <end position="131"/>
    </location>
</feature>
<comment type="caution">
    <text evidence="9">The sequence shown here is derived from an EMBL/GenBank/DDBJ whole genome shotgun (WGS) entry which is preliminary data.</text>
</comment>
<evidence type="ECO:0000313" key="9">
    <source>
        <dbReference type="EMBL" id="CAK0839676.1"/>
    </source>
</evidence>
<evidence type="ECO:0000256" key="7">
    <source>
        <dbReference type="SAM" id="Phobius"/>
    </source>
</evidence>
<evidence type="ECO:0000256" key="4">
    <source>
        <dbReference type="ARBA" id="ARBA00022692"/>
    </source>
</evidence>
<sequence>VKPTLLMLALNTAGLLYMFLALAIVCDEHGGGLRALARRHHREAQPLARRRRGHLHGRGRIGPGVLHGPGDVLQGSASDVGVATIVGSAVFNVLFVIGACGIAAKSTLQLTAFPLARDSMFYTVHLIFFYYIYPGATDL</sequence>